<name>A0A5B7WSL2_9MICC</name>
<feature type="transmembrane region" description="Helical" evidence="5">
    <location>
        <begin position="347"/>
        <end position="370"/>
    </location>
</feature>
<evidence type="ECO:0000256" key="4">
    <source>
        <dbReference type="ARBA" id="ARBA00023136"/>
    </source>
</evidence>
<feature type="transmembrane region" description="Helical" evidence="5">
    <location>
        <begin position="82"/>
        <end position="104"/>
    </location>
</feature>
<feature type="transmembrane region" description="Helical" evidence="5">
    <location>
        <begin position="255"/>
        <end position="276"/>
    </location>
</feature>
<protein>
    <submittedName>
        <fullName evidence="7">Major Facilitator Superfamily protein</fullName>
    </submittedName>
</protein>
<evidence type="ECO:0000256" key="2">
    <source>
        <dbReference type="ARBA" id="ARBA00022692"/>
    </source>
</evidence>
<dbReference type="KEGG" id="gcr:GcLGCM259_1087"/>
<feature type="transmembrane region" description="Helical" evidence="5">
    <location>
        <begin position="181"/>
        <end position="208"/>
    </location>
</feature>
<dbReference type="Gene3D" id="1.20.1250.20">
    <property type="entry name" value="MFS general substrate transporter like domains"/>
    <property type="match status" value="1"/>
</dbReference>
<feature type="transmembrane region" description="Helical" evidence="5">
    <location>
        <begin position="382"/>
        <end position="401"/>
    </location>
</feature>
<evidence type="ECO:0000256" key="5">
    <source>
        <dbReference type="SAM" id="Phobius"/>
    </source>
</evidence>
<sequence>MACLGFLCVEGRGTTHALVIGEKLTQKSLSQASAADNSSSSGYSSLVPLVGRGYLPLAFFARLPLAMLTIGSMTLFTASTGSYALGGLSAAMVGLGSAVGGPTIGYVADRIGQRKVLLTAALLHTLMLAVLTWYGSRGDAVTVAALVAVSLLTGATGPQVGPMSRVRWISMTRARGLRPKVLGAALGLESMLDELGFVLGPVAVGFLASALNPALPLIIAAVLTIILVPIFGLHSTERSVIPSPKDSRHAKATKVQVAAISAMVLGMIGLGTVFGSSAAGTLAFAGAMGDSNRGGMLYGAVGLSSAIAAISVAMWPAAFRHTSRWIASASFLALTSLLLQLPQSTGFMLAMLFLVGFGVGPIIVVVMTLGGEVAPAGRLSTVMTMLSAGIVVGTAIGNGLAGLLAESMGYSGAFWVCTGAAVVIALAAMFMKMLVARSEQLANVR</sequence>
<feature type="transmembrane region" description="Helical" evidence="5">
    <location>
        <begin position="325"/>
        <end position="341"/>
    </location>
</feature>
<evidence type="ECO:0000259" key="6">
    <source>
        <dbReference type="PROSITE" id="PS50850"/>
    </source>
</evidence>
<dbReference type="InterPro" id="IPR036259">
    <property type="entry name" value="MFS_trans_sf"/>
</dbReference>
<comment type="subcellular location">
    <subcellularLocation>
        <location evidence="1">Cell membrane</location>
        <topology evidence="1">Multi-pass membrane protein</topology>
    </subcellularLocation>
</comment>
<evidence type="ECO:0000256" key="3">
    <source>
        <dbReference type="ARBA" id="ARBA00022989"/>
    </source>
</evidence>
<feature type="transmembrane region" description="Helical" evidence="5">
    <location>
        <begin position="140"/>
        <end position="160"/>
    </location>
</feature>
<evidence type="ECO:0000313" key="8">
    <source>
        <dbReference type="Proteomes" id="UP000307000"/>
    </source>
</evidence>
<dbReference type="PANTHER" id="PTHR23542:SF1">
    <property type="entry name" value="MAJOR FACILITATOR SUPERFAMILY (MFS) PROFILE DOMAIN-CONTAINING PROTEIN"/>
    <property type="match status" value="1"/>
</dbReference>
<feature type="transmembrane region" description="Helical" evidence="5">
    <location>
        <begin position="116"/>
        <end position="134"/>
    </location>
</feature>
<reference evidence="7 8" key="1">
    <citation type="submission" date="2018-12" db="EMBL/GenBank/DDBJ databases">
        <title>Complete Genome Sequence of Glutamicibacter creatinolyticus strain LGCM259,isolated from an abscess of a 12-year-old mare in Italy.</title>
        <authorList>
            <person name="Santos R.G."/>
            <person name="Silva A.L."/>
            <person name="Seyffert N."/>
            <person name="Castro T.L.P."/>
            <person name="Attili A.R."/>
            <person name="Rifici C."/>
            <person name="Mazzullo G."/>
            <person name="Brenig B."/>
            <person name="Venanzi F."/>
            <person name="Azevedo V."/>
        </authorList>
    </citation>
    <scope>NUCLEOTIDE SEQUENCE [LARGE SCALE GENOMIC DNA]</scope>
    <source>
        <strain evidence="7 8">LGCM 259</strain>
    </source>
</reference>
<dbReference type="Pfam" id="PF07690">
    <property type="entry name" value="MFS_1"/>
    <property type="match status" value="1"/>
</dbReference>
<organism evidence="7 8">
    <name type="scientific">Glutamicibacter creatinolyticus</name>
    <dbReference type="NCBI Taxonomy" id="162496"/>
    <lineage>
        <taxon>Bacteria</taxon>
        <taxon>Bacillati</taxon>
        <taxon>Actinomycetota</taxon>
        <taxon>Actinomycetes</taxon>
        <taxon>Micrococcales</taxon>
        <taxon>Micrococcaceae</taxon>
        <taxon>Glutamicibacter</taxon>
    </lineage>
</organism>
<keyword evidence="4 5" id="KW-0472">Membrane</keyword>
<dbReference type="GO" id="GO:0022857">
    <property type="term" value="F:transmembrane transporter activity"/>
    <property type="evidence" value="ECO:0007669"/>
    <property type="project" value="InterPro"/>
</dbReference>
<dbReference type="InterPro" id="IPR011701">
    <property type="entry name" value="MFS"/>
</dbReference>
<feature type="domain" description="Major facilitator superfamily (MFS) profile" evidence="6">
    <location>
        <begin position="255"/>
        <end position="445"/>
    </location>
</feature>
<proteinExistence type="predicted"/>
<feature type="transmembrane region" description="Helical" evidence="5">
    <location>
        <begin position="54"/>
        <end position="76"/>
    </location>
</feature>
<keyword evidence="2 5" id="KW-0812">Transmembrane</keyword>
<feature type="transmembrane region" description="Helical" evidence="5">
    <location>
        <begin position="214"/>
        <end position="234"/>
    </location>
</feature>
<evidence type="ECO:0000313" key="7">
    <source>
        <dbReference type="EMBL" id="QCY46832.1"/>
    </source>
</evidence>
<dbReference type="GO" id="GO:0005886">
    <property type="term" value="C:plasma membrane"/>
    <property type="evidence" value="ECO:0007669"/>
    <property type="project" value="UniProtKB-SubCell"/>
</dbReference>
<dbReference type="PANTHER" id="PTHR23542">
    <property type="match status" value="1"/>
</dbReference>
<dbReference type="Proteomes" id="UP000307000">
    <property type="component" value="Chromosome"/>
</dbReference>
<dbReference type="AlphaFoldDB" id="A0A5B7WSL2"/>
<feature type="transmembrane region" description="Helical" evidence="5">
    <location>
        <begin position="413"/>
        <end position="435"/>
    </location>
</feature>
<keyword evidence="3 5" id="KW-1133">Transmembrane helix</keyword>
<dbReference type="PROSITE" id="PS50850">
    <property type="entry name" value="MFS"/>
    <property type="match status" value="1"/>
</dbReference>
<dbReference type="EMBL" id="CP034412">
    <property type="protein sequence ID" value="QCY46832.1"/>
    <property type="molecule type" value="Genomic_DNA"/>
</dbReference>
<gene>
    <name evidence="7" type="ORF">GcLGCM259_1087</name>
</gene>
<evidence type="ECO:0000256" key="1">
    <source>
        <dbReference type="ARBA" id="ARBA00004651"/>
    </source>
</evidence>
<dbReference type="InterPro" id="IPR020846">
    <property type="entry name" value="MFS_dom"/>
</dbReference>
<dbReference type="SUPFAM" id="SSF103473">
    <property type="entry name" value="MFS general substrate transporter"/>
    <property type="match status" value="1"/>
</dbReference>
<accession>A0A5B7WSL2</accession>
<keyword evidence="8" id="KW-1185">Reference proteome</keyword>
<feature type="transmembrane region" description="Helical" evidence="5">
    <location>
        <begin position="296"/>
        <end position="318"/>
    </location>
</feature>